<accession>A0A6J1IJ85</accession>
<dbReference type="KEGG" id="cmax:111474799"/>
<evidence type="ECO:0000256" key="1">
    <source>
        <dbReference type="SAM" id="MobiDB-lite"/>
    </source>
</evidence>
<evidence type="ECO:0000313" key="2">
    <source>
        <dbReference type="Proteomes" id="UP000504608"/>
    </source>
</evidence>
<evidence type="ECO:0000313" key="3">
    <source>
        <dbReference type="RefSeq" id="XP_022974949.1"/>
    </source>
</evidence>
<dbReference type="AlphaFoldDB" id="A0A6J1IJ85"/>
<name>A0A6J1IJ85_CUCMA</name>
<dbReference type="Proteomes" id="UP000504608">
    <property type="component" value="Unplaced"/>
</dbReference>
<reference evidence="3 4" key="1">
    <citation type="submission" date="2025-04" db="UniProtKB">
        <authorList>
            <consortium name="RefSeq"/>
        </authorList>
    </citation>
    <scope>IDENTIFICATION</scope>
    <source>
        <tissue evidence="3 4">Young leaves</tissue>
    </source>
</reference>
<organism evidence="2 4">
    <name type="scientific">Cucurbita maxima</name>
    <name type="common">Pumpkin</name>
    <name type="synonym">Winter squash</name>
    <dbReference type="NCBI Taxonomy" id="3661"/>
    <lineage>
        <taxon>Eukaryota</taxon>
        <taxon>Viridiplantae</taxon>
        <taxon>Streptophyta</taxon>
        <taxon>Embryophyta</taxon>
        <taxon>Tracheophyta</taxon>
        <taxon>Spermatophyta</taxon>
        <taxon>Magnoliopsida</taxon>
        <taxon>eudicotyledons</taxon>
        <taxon>Gunneridae</taxon>
        <taxon>Pentapetalae</taxon>
        <taxon>rosids</taxon>
        <taxon>fabids</taxon>
        <taxon>Cucurbitales</taxon>
        <taxon>Cucurbitaceae</taxon>
        <taxon>Cucurbiteae</taxon>
        <taxon>Cucurbita</taxon>
    </lineage>
</organism>
<proteinExistence type="predicted"/>
<keyword evidence="2" id="KW-1185">Reference proteome</keyword>
<dbReference type="KEGG" id="cmax:111473773"/>
<dbReference type="PANTHER" id="PTHR35277">
    <property type="entry name" value="OS09G0363700 PROTEIN"/>
    <property type="match status" value="1"/>
</dbReference>
<feature type="compositionally biased region" description="Basic and acidic residues" evidence="1">
    <location>
        <begin position="23"/>
        <end position="36"/>
    </location>
</feature>
<dbReference type="OrthoDB" id="1932113at2759"/>
<feature type="region of interest" description="Disordered" evidence="1">
    <location>
        <begin position="1"/>
        <end position="49"/>
    </location>
</feature>
<sequence>MAESIPDRSSPPLSSENLQADESPGHHQETHGRRDDIDENTSLDEVRAPNVFERVKEEIEALVETIHPKKESQMDEASATDSIEEKTEFLLDSTAKAAKVIERAKDEIEKIWHIKKSKETHGQRDDIGEDTPIDEVKAPNLFERAAEEYQALIQTIHSKNEITNAASILKEAMPLSEMSSNEKMPINEVKGPNIFERAEDEMEALVHGIHDKKETGSPGKEGFLSKLGNCLEIICSPSKKKDD</sequence>
<evidence type="ECO:0000313" key="4">
    <source>
        <dbReference type="RefSeq" id="XP_022975453.1"/>
    </source>
</evidence>
<dbReference type="PANTHER" id="PTHR35277:SF10">
    <property type="entry name" value="OS09G0363700 PROTEIN"/>
    <property type="match status" value="1"/>
</dbReference>
<dbReference type="RefSeq" id="XP_022974949.1">
    <property type="nucleotide sequence ID" value="XM_023119181.1"/>
</dbReference>
<dbReference type="GeneID" id="111474799"/>
<gene>
    <name evidence="4" type="primary">LOC111474799</name>
    <name evidence="3" type="synonym">LOC111473773</name>
</gene>
<feature type="compositionally biased region" description="Polar residues" evidence="1">
    <location>
        <begin position="11"/>
        <end position="20"/>
    </location>
</feature>
<protein>
    <submittedName>
        <fullName evidence="3">Uncharacterized protein LOC111473773</fullName>
    </submittedName>
    <submittedName>
        <fullName evidence="4">Uncharacterized protein LOC111474799</fullName>
    </submittedName>
</protein>
<dbReference type="RefSeq" id="XP_022975453.1">
    <property type="nucleotide sequence ID" value="XM_023119685.1"/>
</dbReference>